<accession>A0A6I6GVP2</accession>
<name>A0A6I6GVP2_9BACT</name>
<sequence>MKKRTDKRQWFEQYLQTLRVKPGKKVNLRKDFATDYDHKALTKEEGEILLKEGLEHVSQMQDKLYAQDKYSVLIVLQAMDAAGKDGAVKHVLSGLNPSGVKVTSFKTPSKEELDHDYLWRHYKALPARGEIGIFNRSHYENVLVTRVHPEYILNEHIPGINSVKDIKSSFWEERYKQINRFEKNLIDNGTIILKIFLHVSKDEQRKRFIERIDNPEKNWKFSVADAQERQHWDAYMQAYEEMLAATSTKEAPWFVLPADDKWFTRLCLGAVLTFEFEKLHLAYPAVSDATRQQLQEIKTALLAEEQPAKKKSKQS</sequence>
<dbReference type="GO" id="GO:0008976">
    <property type="term" value="F:polyphosphate kinase activity"/>
    <property type="evidence" value="ECO:0007669"/>
    <property type="project" value="InterPro"/>
</dbReference>
<keyword evidence="3 5" id="KW-0418">Kinase</keyword>
<dbReference type="KEGG" id="fls:GLV81_00405"/>
<dbReference type="RefSeq" id="WP_157475900.1">
    <property type="nucleotide sequence ID" value="NZ_CP046566.1"/>
</dbReference>
<dbReference type="AlphaFoldDB" id="A0A6I6GVP2"/>
<evidence type="ECO:0000313" key="6">
    <source>
        <dbReference type="Proteomes" id="UP000426027"/>
    </source>
</evidence>
<protein>
    <submittedName>
        <fullName evidence="5">Polyphosphate kinase 2 family protein</fullName>
    </submittedName>
</protein>
<dbReference type="NCBIfam" id="TIGR03709">
    <property type="entry name" value="PPK2_rel_1"/>
    <property type="match status" value="1"/>
</dbReference>
<dbReference type="SUPFAM" id="SSF52540">
    <property type="entry name" value="P-loop containing nucleoside triphosphate hydrolases"/>
    <property type="match status" value="1"/>
</dbReference>
<proteinExistence type="inferred from homology"/>
<reference evidence="5 6" key="1">
    <citation type="submission" date="2019-11" db="EMBL/GenBank/DDBJ databases">
        <authorList>
            <person name="Im W.T."/>
        </authorList>
    </citation>
    <scope>NUCLEOTIDE SEQUENCE [LARGE SCALE GENOMIC DNA]</scope>
    <source>
        <strain evidence="5 6">SB-02</strain>
    </source>
</reference>
<feature type="domain" description="Polyphosphate kinase-2-related" evidence="4">
    <location>
        <begin position="49"/>
        <end position="270"/>
    </location>
</feature>
<keyword evidence="6" id="KW-1185">Reference proteome</keyword>
<keyword evidence="2" id="KW-0808">Transferase</keyword>
<dbReference type="PIRSF" id="PIRSF028756">
    <property type="entry name" value="PPK2_prd"/>
    <property type="match status" value="1"/>
</dbReference>
<evidence type="ECO:0000259" key="4">
    <source>
        <dbReference type="Pfam" id="PF03976"/>
    </source>
</evidence>
<dbReference type="InterPro" id="IPR022300">
    <property type="entry name" value="PPK2-rel_1"/>
</dbReference>
<dbReference type="Gene3D" id="3.40.50.300">
    <property type="entry name" value="P-loop containing nucleotide triphosphate hydrolases"/>
    <property type="match status" value="1"/>
</dbReference>
<evidence type="ECO:0000256" key="3">
    <source>
        <dbReference type="ARBA" id="ARBA00022777"/>
    </source>
</evidence>
<organism evidence="5 6">
    <name type="scientific">Phnomibacter ginsenosidimutans</name>
    <dbReference type="NCBI Taxonomy" id="2676868"/>
    <lineage>
        <taxon>Bacteria</taxon>
        <taxon>Pseudomonadati</taxon>
        <taxon>Bacteroidota</taxon>
        <taxon>Chitinophagia</taxon>
        <taxon>Chitinophagales</taxon>
        <taxon>Chitinophagaceae</taxon>
        <taxon>Phnomibacter</taxon>
    </lineage>
</organism>
<evidence type="ECO:0000256" key="1">
    <source>
        <dbReference type="ARBA" id="ARBA00009924"/>
    </source>
</evidence>
<dbReference type="Pfam" id="PF03976">
    <property type="entry name" value="PPK2"/>
    <property type="match status" value="1"/>
</dbReference>
<dbReference type="PANTHER" id="PTHR34383:SF3">
    <property type="entry name" value="POLYPHOSPHATE:AMP PHOSPHOTRANSFERASE"/>
    <property type="match status" value="1"/>
</dbReference>
<dbReference type="InterPro" id="IPR027417">
    <property type="entry name" value="P-loop_NTPase"/>
</dbReference>
<dbReference type="PANTHER" id="PTHR34383">
    <property type="entry name" value="POLYPHOSPHATE:AMP PHOSPHOTRANSFERASE-RELATED"/>
    <property type="match status" value="1"/>
</dbReference>
<dbReference type="Proteomes" id="UP000426027">
    <property type="component" value="Chromosome"/>
</dbReference>
<evidence type="ECO:0000256" key="2">
    <source>
        <dbReference type="ARBA" id="ARBA00022679"/>
    </source>
</evidence>
<evidence type="ECO:0000313" key="5">
    <source>
        <dbReference type="EMBL" id="QGW26771.1"/>
    </source>
</evidence>
<dbReference type="InterPro" id="IPR016898">
    <property type="entry name" value="Polyphosphate_phosphotransfera"/>
</dbReference>
<dbReference type="GO" id="GO:0006797">
    <property type="term" value="P:polyphosphate metabolic process"/>
    <property type="evidence" value="ECO:0007669"/>
    <property type="project" value="InterPro"/>
</dbReference>
<dbReference type="InterPro" id="IPR022488">
    <property type="entry name" value="PPK2-related"/>
</dbReference>
<gene>
    <name evidence="5" type="ORF">GLV81_00405</name>
</gene>
<dbReference type="EMBL" id="CP046566">
    <property type="protein sequence ID" value="QGW26771.1"/>
    <property type="molecule type" value="Genomic_DNA"/>
</dbReference>
<comment type="similarity">
    <text evidence="1">Belongs to the polyphosphate kinase 2 (PPK2) family. Class I subfamily.</text>
</comment>
<dbReference type="SMR" id="A0A6I6GVP2"/>